<sequence length="580" mass="64145">MRRSVDKTILITSLVALPFLLANCGGSGTDTAKTTTSDGAADKTVVSLNSDAMLNPAAYIPPQCYTQTRDETGAFAGKSSNPCFACHNMGKEPNYTNDADLQLTYAMPAFAQKNNWSNLFIDRRPEIAAIDDAKILEYVRQDNYHDAAGLVALQRVLNAPLPAGWDANGDGKWNGYIPDAYFSFDETGFDHAPDGSYTGWRAFAYAAFLGTFWPTNGSTDDVLIRLASAFREKTDGTFDLTIYTVNLAIMQAMIQRQNVPIAAVDERIFGVDLNRDGQLGTATQITYDWSPTEGRNMQYVGLAGEHLAQGQVHIAAGLYPEGTEFIHTVRYLDPVGGEVGIGMSARMKEVRYAVKRGWNNFAQLKSYADGEVLEDMRFPDRLRRFVGNIETGLQNGTGWYYAGFIEDKQGDLRPQSKEELSACMGCHSALSVTTDSSFAFPRKLNADQADGWYHWTQRAKGLNGLPEPQYANGVYEYTHYLDINHAGDEFRENKEVIAKFYGTGSTLIPAEVDALHHDIGTLLLPSKERAIALDKAYYLIVQEQSFNKGRDAIIEPPVNIHKTVGEDEATGVNEIYLIPR</sequence>
<dbReference type="OrthoDB" id="8692at2"/>
<dbReference type="KEGG" id="hna:Hneap_0219"/>
<keyword evidence="3" id="KW-1185">Reference proteome</keyword>
<dbReference type="eggNOG" id="COG2010">
    <property type="taxonomic scope" value="Bacteria"/>
</dbReference>
<organism evidence="2 3">
    <name type="scientific">Halothiobacillus neapolitanus (strain ATCC 23641 / DSM 15147 / CIP 104769 / NCIMB 8539 / c2)</name>
    <name type="common">Thiobacillus neapolitanus</name>
    <dbReference type="NCBI Taxonomy" id="555778"/>
    <lineage>
        <taxon>Bacteria</taxon>
        <taxon>Pseudomonadati</taxon>
        <taxon>Pseudomonadota</taxon>
        <taxon>Gammaproteobacteria</taxon>
        <taxon>Chromatiales</taxon>
        <taxon>Halothiobacillaceae</taxon>
        <taxon>Halothiobacillus</taxon>
    </lineage>
</organism>
<reference evidence="2 3" key="1">
    <citation type="submission" date="2009-10" db="EMBL/GenBank/DDBJ databases">
        <title>Complete sequence of Halothiobacillus neapolitanus c2.</title>
        <authorList>
            <consortium name="US DOE Joint Genome Institute"/>
            <person name="Lucas S."/>
            <person name="Copeland A."/>
            <person name="Lapidus A."/>
            <person name="Glavina del Rio T."/>
            <person name="Tice H."/>
            <person name="Bruce D."/>
            <person name="Goodwin L."/>
            <person name="Pitluck S."/>
            <person name="Davenport K."/>
            <person name="Brettin T."/>
            <person name="Detter J.C."/>
            <person name="Han C."/>
            <person name="Tapia R."/>
            <person name="Larimer F."/>
            <person name="Land M."/>
            <person name="Hauser L."/>
            <person name="Kyrpides N."/>
            <person name="Mikhailova N."/>
            <person name="Kerfeld C."/>
            <person name="Cannon G."/>
            <person name="Heinhort S."/>
        </authorList>
    </citation>
    <scope>NUCLEOTIDE SEQUENCE [LARGE SCALE GENOMIC DNA]</scope>
    <source>
        <strain evidence="3">ATCC 23641 / c2</strain>
    </source>
</reference>
<dbReference type="HOGENOM" id="CLU_020661_0_0_6"/>
<accession>D0KX68</accession>
<protein>
    <submittedName>
        <fullName evidence="2">Putative lipoprotein</fullName>
    </submittedName>
</protein>
<keyword evidence="2" id="KW-0449">Lipoprotein</keyword>
<dbReference type="RefSeq" id="WP_012823118.1">
    <property type="nucleotide sequence ID" value="NC_013422.1"/>
</dbReference>
<dbReference type="EMBL" id="CP001801">
    <property type="protein sequence ID" value="ACX95082.1"/>
    <property type="molecule type" value="Genomic_DNA"/>
</dbReference>
<proteinExistence type="predicted"/>
<feature type="signal peptide" evidence="1">
    <location>
        <begin position="1"/>
        <end position="22"/>
    </location>
</feature>
<feature type="chain" id="PRO_5003010738" evidence="1">
    <location>
        <begin position="23"/>
        <end position="580"/>
    </location>
</feature>
<gene>
    <name evidence="2" type="ordered locus">Hneap_0219</name>
</gene>
<keyword evidence="1" id="KW-0732">Signal</keyword>
<evidence type="ECO:0000256" key="1">
    <source>
        <dbReference type="SAM" id="SignalP"/>
    </source>
</evidence>
<evidence type="ECO:0000313" key="3">
    <source>
        <dbReference type="Proteomes" id="UP000009102"/>
    </source>
</evidence>
<evidence type="ECO:0000313" key="2">
    <source>
        <dbReference type="EMBL" id="ACX95082.1"/>
    </source>
</evidence>
<dbReference type="STRING" id="555778.Hneap_0219"/>
<name>D0KX68_HALNC</name>
<dbReference type="AlphaFoldDB" id="D0KX68"/>
<dbReference type="Proteomes" id="UP000009102">
    <property type="component" value="Chromosome"/>
</dbReference>